<dbReference type="Gene3D" id="3.40.50.2000">
    <property type="entry name" value="Glycogen Phosphorylase B"/>
    <property type="match status" value="1"/>
</dbReference>
<gene>
    <name evidence="2" type="ORF">METZ01_LOCUS512969</name>
</gene>
<sequence length="203" mass="22514">VKILLHIRSLDIGGSERQVVYLAKSMAQIGVEVHIALTKSGGPLEADLLDTVNVHIHRINAAGLGGKLKYLLQLRSIIKFGQFDAVYGFLPVPNLALLVARTVQNRPIIAWGVRSSGLDLTQYNRRVKWTMKLEKWLSKLSNVVITNSEAALEEYQRSGYPIPKLQHVPNAIDVDRFKPDTDAGVAIRNELKISTDVPVIGLF</sequence>
<reference evidence="2" key="1">
    <citation type="submission" date="2018-05" db="EMBL/GenBank/DDBJ databases">
        <authorList>
            <person name="Lanie J.A."/>
            <person name="Ng W.-L."/>
            <person name="Kazmierczak K.M."/>
            <person name="Andrzejewski T.M."/>
            <person name="Davidsen T.M."/>
            <person name="Wayne K.J."/>
            <person name="Tettelin H."/>
            <person name="Glass J.I."/>
            <person name="Rusch D."/>
            <person name="Podicherti R."/>
            <person name="Tsui H.-C.T."/>
            <person name="Winkler M.E."/>
        </authorList>
    </citation>
    <scope>NUCLEOTIDE SEQUENCE</scope>
</reference>
<protein>
    <recommendedName>
        <fullName evidence="1">Glycosyltransferase subfamily 4-like N-terminal domain-containing protein</fullName>
    </recommendedName>
</protein>
<dbReference type="EMBL" id="UINC01228696">
    <property type="protein sequence ID" value="SVE60115.1"/>
    <property type="molecule type" value="Genomic_DNA"/>
</dbReference>
<dbReference type="SUPFAM" id="SSF53756">
    <property type="entry name" value="UDP-Glycosyltransferase/glycogen phosphorylase"/>
    <property type="match status" value="1"/>
</dbReference>
<name>A0A383EV46_9ZZZZ</name>
<accession>A0A383EV46</accession>
<evidence type="ECO:0000259" key="1">
    <source>
        <dbReference type="Pfam" id="PF13439"/>
    </source>
</evidence>
<evidence type="ECO:0000313" key="2">
    <source>
        <dbReference type="EMBL" id="SVE60115.1"/>
    </source>
</evidence>
<dbReference type="Pfam" id="PF13439">
    <property type="entry name" value="Glyco_transf_4"/>
    <property type="match status" value="1"/>
</dbReference>
<organism evidence="2">
    <name type="scientific">marine metagenome</name>
    <dbReference type="NCBI Taxonomy" id="408172"/>
    <lineage>
        <taxon>unclassified sequences</taxon>
        <taxon>metagenomes</taxon>
        <taxon>ecological metagenomes</taxon>
    </lineage>
</organism>
<proteinExistence type="predicted"/>
<dbReference type="AlphaFoldDB" id="A0A383EV46"/>
<feature type="non-terminal residue" evidence="2">
    <location>
        <position position="1"/>
    </location>
</feature>
<feature type="domain" description="Glycosyltransferase subfamily 4-like N-terminal" evidence="1">
    <location>
        <begin position="12"/>
        <end position="176"/>
    </location>
</feature>
<dbReference type="InterPro" id="IPR028098">
    <property type="entry name" value="Glyco_trans_4-like_N"/>
</dbReference>
<feature type="non-terminal residue" evidence="2">
    <location>
        <position position="203"/>
    </location>
</feature>